<dbReference type="EMBL" id="AACZ04041364">
    <property type="status" value="NOT_ANNOTATED_CDS"/>
    <property type="molecule type" value="Genomic_DNA"/>
</dbReference>
<evidence type="ECO:0000313" key="4">
    <source>
        <dbReference type="Proteomes" id="UP000002277"/>
    </source>
</evidence>
<evidence type="ECO:0000313" key="3">
    <source>
        <dbReference type="Ensembl" id="ENSPTRP00000088798.1"/>
    </source>
</evidence>
<organism evidence="3 4">
    <name type="scientific">Pan troglodytes</name>
    <name type="common">Chimpanzee</name>
    <dbReference type="NCBI Taxonomy" id="9598"/>
    <lineage>
        <taxon>Eukaryota</taxon>
        <taxon>Metazoa</taxon>
        <taxon>Chordata</taxon>
        <taxon>Craniata</taxon>
        <taxon>Vertebrata</taxon>
        <taxon>Euteleostomi</taxon>
        <taxon>Mammalia</taxon>
        <taxon>Eutheria</taxon>
        <taxon>Euarchontoglires</taxon>
        <taxon>Primates</taxon>
        <taxon>Haplorrhini</taxon>
        <taxon>Catarrhini</taxon>
        <taxon>Hominidae</taxon>
        <taxon>Pan</taxon>
    </lineage>
</organism>
<gene>
    <name evidence="3" type="primary">LOC741719</name>
</gene>
<dbReference type="InParanoid" id="A0A2I3THS8"/>
<reference evidence="3 4" key="1">
    <citation type="journal article" date="2005" name="Nature">
        <title>Initial sequence of the chimpanzee genome and comparison with the human genome.</title>
        <authorList>
            <consortium name="Chimpanzee sequencing and analysis consortium"/>
        </authorList>
    </citation>
    <scope>NUCLEOTIDE SEQUENCE [LARGE SCALE GENOMIC DNA]</scope>
</reference>
<proteinExistence type="predicted"/>
<evidence type="ECO:0000259" key="2">
    <source>
        <dbReference type="Pfam" id="PF14048"/>
    </source>
</evidence>
<reference evidence="3" key="3">
    <citation type="submission" date="2025-09" db="UniProtKB">
        <authorList>
            <consortium name="Ensembl"/>
        </authorList>
    </citation>
    <scope>IDENTIFICATION</scope>
</reference>
<name>A0A2I3THS8_PANTR</name>
<dbReference type="AlphaFoldDB" id="A0A2I3THS8"/>
<protein>
    <recommendedName>
        <fullName evidence="2">Methyl-CpG binding protein 2/3 C-terminal domain-containing protein</fullName>
    </recommendedName>
</protein>
<keyword evidence="4" id="KW-1185">Reference proteome</keyword>
<sequence>MGEPAFTSFPSLPILKKTEIHMAKAIGDELPRSALPHETHQLHLPEAGDEIRSHPDKPGQTQKRDEHLEAAATLRLPEMQALQPCSSQGEGSSPLHLESVLSILAPLEPTPGQFPAVAGGPTPGMGCQLPPPLSGQLVTPADIRRQARRVKKARERLAKALQADRLARQAEMLTGG</sequence>
<reference evidence="3" key="2">
    <citation type="submission" date="2025-08" db="UniProtKB">
        <authorList>
            <consortium name="Ensembl"/>
        </authorList>
    </citation>
    <scope>IDENTIFICATION</scope>
</reference>
<feature type="region of interest" description="Disordered" evidence="1">
    <location>
        <begin position="35"/>
        <end position="65"/>
    </location>
</feature>
<feature type="domain" description="Methyl-CpG binding protein 2/3 C-terminal" evidence="2">
    <location>
        <begin position="105"/>
        <end position="161"/>
    </location>
</feature>
<evidence type="ECO:0000256" key="1">
    <source>
        <dbReference type="SAM" id="MobiDB-lite"/>
    </source>
</evidence>
<dbReference type="Proteomes" id="UP000002277">
    <property type="component" value="Chromosome 19"/>
</dbReference>
<dbReference type="Ensembl" id="ENSPTRT00000082224.1">
    <property type="protein sequence ID" value="ENSPTRP00000088798.1"/>
    <property type="gene ID" value="ENSPTRG00000045284.1"/>
</dbReference>
<dbReference type="InterPro" id="IPR025884">
    <property type="entry name" value="MeCpG-bd_2/3_C_dom"/>
</dbReference>
<dbReference type="Pfam" id="PF14048">
    <property type="entry name" value="MBD_C"/>
    <property type="match status" value="1"/>
</dbReference>
<dbReference type="GeneTree" id="ENSGT00950000183005"/>
<accession>A0A2I3THS8</accession>
<feature type="compositionally biased region" description="Basic and acidic residues" evidence="1">
    <location>
        <begin position="49"/>
        <end position="65"/>
    </location>
</feature>